<keyword evidence="8" id="KW-1185">Reference proteome</keyword>
<keyword evidence="4 5" id="KW-0472">Membrane</keyword>
<dbReference type="PANTHER" id="PTHR10783:SF46">
    <property type="entry name" value="PROTEIN ERD1 HOMOLOG 2"/>
    <property type="match status" value="1"/>
</dbReference>
<sequence>MKRVLQGGINSLSMRTNDILISDSLVSVSKVLNDFGLFIWNYYVSESIAYNYQLEFLILCIPTFIRIKQCWFEYSSTGKTQHMLNLIKYSTAFGPLLINALIKHTLLRSSDEDRQSGALIQQLTKLNDWWYFLSALNSTYSFIWDIMMDWHLQLFNKLFNPRERFTILRPHKAFPDYIYLIAMSIDFLFRYIWVLKLFIINEELRLSSQIKFLHVFSTFLFGYDAYSFGYVIIEVLEIFRRWVWCFVKLESDWIKVRYEEPREFELSGMNEMGKGLT</sequence>
<dbReference type="FunCoup" id="A5DU19">
    <property type="interactions" value="46"/>
</dbReference>
<feature type="transmembrane region" description="Helical" evidence="5">
    <location>
        <begin position="212"/>
        <end position="233"/>
    </location>
</feature>
<dbReference type="GeneID" id="5235695"/>
<dbReference type="Proteomes" id="UP000001996">
    <property type="component" value="Unassembled WGS sequence"/>
</dbReference>
<evidence type="ECO:0000256" key="3">
    <source>
        <dbReference type="ARBA" id="ARBA00022989"/>
    </source>
</evidence>
<evidence type="ECO:0000256" key="1">
    <source>
        <dbReference type="ARBA" id="ARBA00004141"/>
    </source>
</evidence>
<keyword evidence="2 5" id="KW-0812">Transmembrane</keyword>
<evidence type="ECO:0000313" key="8">
    <source>
        <dbReference type="Proteomes" id="UP000001996"/>
    </source>
</evidence>
<dbReference type="PANTHER" id="PTHR10783">
    <property type="entry name" value="XENOTROPIC AND POLYTROPIC RETROVIRUS RECEPTOR 1-RELATED"/>
    <property type="match status" value="1"/>
</dbReference>
<feature type="domain" description="EXS" evidence="6">
    <location>
        <begin position="46"/>
        <end position="277"/>
    </location>
</feature>
<dbReference type="GO" id="GO:0016020">
    <property type="term" value="C:membrane"/>
    <property type="evidence" value="ECO:0007669"/>
    <property type="project" value="UniProtKB-SubCell"/>
</dbReference>
<dbReference type="PROSITE" id="PS51380">
    <property type="entry name" value="EXS"/>
    <property type="match status" value="1"/>
</dbReference>
<dbReference type="STRING" id="379508.A5DU19"/>
<feature type="transmembrane region" description="Helical" evidence="5">
    <location>
        <begin position="177"/>
        <end position="200"/>
    </location>
</feature>
<evidence type="ECO:0000256" key="4">
    <source>
        <dbReference type="ARBA" id="ARBA00023136"/>
    </source>
</evidence>
<dbReference type="Pfam" id="PF03124">
    <property type="entry name" value="EXS"/>
    <property type="match status" value="1"/>
</dbReference>
<name>A5DU19_LODEL</name>
<dbReference type="VEuPathDB" id="FungiDB:LELG_00855"/>
<evidence type="ECO:0000259" key="6">
    <source>
        <dbReference type="PROSITE" id="PS51380"/>
    </source>
</evidence>
<feature type="transmembrane region" description="Helical" evidence="5">
    <location>
        <begin position="129"/>
        <end position="147"/>
    </location>
</feature>
<dbReference type="eggNOG" id="KOG1162">
    <property type="taxonomic scope" value="Eukaryota"/>
</dbReference>
<dbReference type="OMA" id="SSHIYIR"/>
<dbReference type="AlphaFoldDB" id="A5DU19"/>
<proteinExistence type="predicted"/>
<dbReference type="InParanoid" id="A5DU19"/>
<gene>
    <name evidence="7" type="ORF">LELG_00855</name>
</gene>
<organism evidence="7 8">
    <name type="scientific">Lodderomyces elongisporus (strain ATCC 11503 / CBS 2605 / JCM 1781 / NBRC 1676 / NRRL YB-4239)</name>
    <name type="common">Yeast</name>
    <name type="synonym">Saccharomyces elongisporus</name>
    <dbReference type="NCBI Taxonomy" id="379508"/>
    <lineage>
        <taxon>Eukaryota</taxon>
        <taxon>Fungi</taxon>
        <taxon>Dikarya</taxon>
        <taxon>Ascomycota</taxon>
        <taxon>Saccharomycotina</taxon>
        <taxon>Pichiomycetes</taxon>
        <taxon>Debaryomycetaceae</taxon>
        <taxon>Candida/Lodderomyces clade</taxon>
        <taxon>Lodderomyces</taxon>
    </lineage>
</organism>
<comment type="subcellular location">
    <subcellularLocation>
        <location evidence="1">Membrane</location>
        <topology evidence="1">Multi-pass membrane protein</topology>
    </subcellularLocation>
</comment>
<dbReference type="EMBL" id="CH981524">
    <property type="protein sequence ID" value="EDK42677.1"/>
    <property type="molecule type" value="Genomic_DNA"/>
</dbReference>
<evidence type="ECO:0000313" key="7">
    <source>
        <dbReference type="EMBL" id="EDK42677.1"/>
    </source>
</evidence>
<evidence type="ECO:0000256" key="2">
    <source>
        <dbReference type="ARBA" id="ARBA00022692"/>
    </source>
</evidence>
<protein>
    <recommendedName>
        <fullName evidence="6">EXS domain-containing protein</fullName>
    </recommendedName>
</protein>
<evidence type="ECO:0000256" key="5">
    <source>
        <dbReference type="SAM" id="Phobius"/>
    </source>
</evidence>
<dbReference type="InterPro" id="IPR004342">
    <property type="entry name" value="EXS_C"/>
</dbReference>
<dbReference type="GO" id="GO:0005737">
    <property type="term" value="C:cytoplasm"/>
    <property type="evidence" value="ECO:0007669"/>
    <property type="project" value="TreeGrafter"/>
</dbReference>
<keyword evidence="3 5" id="KW-1133">Transmembrane helix</keyword>
<dbReference type="KEGG" id="lel:PVL30_000823"/>
<dbReference type="HOGENOM" id="CLU_087419_0_0_1"/>
<dbReference type="OrthoDB" id="2159384at2759"/>
<accession>A5DU19</accession>
<reference evidence="7 8" key="1">
    <citation type="journal article" date="2009" name="Nature">
        <title>Evolution of pathogenicity and sexual reproduction in eight Candida genomes.</title>
        <authorList>
            <person name="Butler G."/>
            <person name="Rasmussen M.D."/>
            <person name="Lin M.F."/>
            <person name="Santos M.A."/>
            <person name="Sakthikumar S."/>
            <person name="Munro C.A."/>
            <person name="Rheinbay E."/>
            <person name="Grabherr M."/>
            <person name="Forche A."/>
            <person name="Reedy J.L."/>
            <person name="Agrafioti I."/>
            <person name="Arnaud M.B."/>
            <person name="Bates S."/>
            <person name="Brown A.J."/>
            <person name="Brunke S."/>
            <person name="Costanzo M.C."/>
            <person name="Fitzpatrick D.A."/>
            <person name="de Groot P.W."/>
            <person name="Harris D."/>
            <person name="Hoyer L.L."/>
            <person name="Hube B."/>
            <person name="Klis F.M."/>
            <person name="Kodira C."/>
            <person name="Lennard N."/>
            <person name="Logue M.E."/>
            <person name="Martin R."/>
            <person name="Neiman A.M."/>
            <person name="Nikolaou E."/>
            <person name="Quail M.A."/>
            <person name="Quinn J."/>
            <person name="Santos M.C."/>
            <person name="Schmitzberger F.F."/>
            <person name="Sherlock G."/>
            <person name="Shah P."/>
            <person name="Silverstein K.A."/>
            <person name="Skrzypek M.S."/>
            <person name="Soll D."/>
            <person name="Staggs R."/>
            <person name="Stansfield I."/>
            <person name="Stumpf M.P."/>
            <person name="Sudbery P.E."/>
            <person name="Srikantha T."/>
            <person name="Zeng Q."/>
            <person name="Berman J."/>
            <person name="Berriman M."/>
            <person name="Heitman J."/>
            <person name="Gow N.A."/>
            <person name="Lorenz M.C."/>
            <person name="Birren B.W."/>
            <person name="Kellis M."/>
            <person name="Cuomo C.A."/>
        </authorList>
    </citation>
    <scope>NUCLEOTIDE SEQUENCE [LARGE SCALE GENOMIC DNA]</scope>
    <source>
        <strain evidence="8">ATCC 11503 / BCRC 21390 / CBS 2605 / JCM 1781 / NBRC 1676 / NRRL YB-4239</strain>
    </source>
</reference>